<feature type="compositionally biased region" description="Polar residues" evidence="1">
    <location>
        <begin position="217"/>
        <end position="231"/>
    </location>
</feature>
<dbReference type="Gene3D" id="3.50.50.60">
    <property type="entry name" value="FAD/NAD(P)-binding domain"/>
    <property type="match status" value="2"/>
</dbReference>
<feature type="region of interest" description="Disordered" evidence="1">
    <location>
        <begin position="205"/>
        <end position="234"/>
    </location>
</feature>
<dbReference type="EMBL" id="CP000249">
    <property type="protein sequence ID" value="ABD11298.1"/>
    <property type="molecule type" value="Genomic_DNA"/>
</dbReference>
<proteinExistence type="predicted"/>
<dbReference type="InterPro" id="IPR036188">
    <property type="entry name" value="FAD/NAD-bd_sf"/>
</dbReference>
<keyword evidence="3" id="KW-1185">Reference proteome</keyword>
<dbReference type="Proteomes" id="UP000001937">
    <property type="component" value="Chromosome"/>
</dbReference>
<dbReference type="PANTHER" id="PTHR43422">
    <property type="entry name" value="THIAMINE THIAZOLE SYNTHASE"/>
    <property type="match status" value="1"/>
</dbReference>
<sequence length="531" mass="56724">MTPAAHAADAGREAGAAWSRSATAARTSRTSTSAALTDSRPPRGSRGHAVVLGAGMAGLLAARVTAEFFDRVTIIERDDLTTEGTRRGVAQGSHLHALTERGRLCLEELFPGFTDTVTGHGAPRAHMLVETRWYVRGRRLYPTDTGLTSLLASRPLLESVLREAVLARSQVRLLQRVRAVGLVGRPGPGGPDEPGRIVGVRVERLDSGPRPDDARVNGTQANGTRPDSSTWPGGVRPADAHLDGGEVIEAELVVDATGRGSRAADWLAAHGLPVPVREQVDVDLGYASRVYRRRASDLDGQRAVIISTIPGLRGGGAVAQEDDRWIVTLAGMLGEHPPTDPDGFARFAATLPAPDIARLIADAEPLGDPTPYRFRGSVRRPYARLREPSAGFVALGDAVCSLNPLYAQGMTVAAQQALALRDALRDTPDALGPPAARTDADLPRRFFTAAAVPADLAWALATGNDLGYPQVQGRRTPRIRLVNAYLPHVHAAAHTDPVVARVFMRIINLVEPPSALLRPDVLTRVLRARRS</sequence>
<dbReference type="PANTHER" id="PTHR43422:SF3">
    <property type="entry name" value="THIAMINE THIAZOLE SYNTHASE"/>
    <property type="match status" value="1"/>
</dbReference>
<dbReference type="HOGENOM" id="CLU_028028_2_0_11"/>
<feature type="region of interest" description="Disordered" evidence="1">
    <location>
        <begin position="1"/>
        <end position="47"/>
    </location>
</feature>
<dbReference type="KEGG" id="fra:Francci3_1923"/>
<evidence type="ECO:0000256" key="1">
    <source>
        <dbReference type="SAM" id="MobiDB-lite"/>
    </source>
</evidence>
<accession>A0A1X1PXS6</accession>
<gene>
    <name evidence="2" type="ordered locus">Francci3_1923</name>
</gene>
<dbReference type="eggNOG" id="COG0654">
    <property type="taxonomic scope" value="Bacteria"/>
</dbReference>
<evidence type="ECO:0000313" key="2">
    <source>
        <dbReference type="EMBL" id="ABD11298.1"/>
    </source>
</evidence>
<evidence type="ECO:0000313" key="3">
    <source>
        <dbReference type="Proteomes" id="UP000001937"/>
    </source>
</evidence>
<accession>Q2JBP4</accession>
<name>Q2JBP4_FRACC</name>
<organism evidence="2 3">
    <name type="scientific">Frankia casuarinae (strain DSM 45818 / CECT 9043 / HFP020203 / CcI3)</name>
    <dbReference type="NCBI Taxonomy" id="106370"/>
    <lineage>
        <taxon>Bacteria</taxon>
        <taxon>Bacillati</taxon>
        <taxon>Actinomycetota</taxon>
        <taxon>Actinomycetes</taxon>
        <taxon>Frankiales</taxon>
        <taxon>Frankiaceae</taxon>
        <taxon>Frankia</taxon>
    </lineage>
</organism>
<dbReference type="AlphaFoldDB" id="Q2JBP4"/>
<feature type="compositionally biased region" description="Basic and acidic residues" evidence="1">
    <location>
        <begin position="205"/>
        <end position="215"/>
    </location>
</feature>
<protein>
    <submittedName>
        <fullName evidence="2">FAD dependent oxidoreductase</fullName>
    </submittedName>
</protein>
<reference evidence="2 3" key="1">
    <citation type="journal article" date="2007" name="Genome Res.">
        <title>Genome characteristics of facultatively symbiotic Frankia sp. strains reflect host range and host plant biogeography.</title>
        <authorList>
            <person name="Normand P."/>
            <person name="Lapierre P."/>
            <person name="Tisa L.S."/>
            <person name="Gogarten J.P."/>
            <person name="Alloisio N."/>
            <person name="Bagnarol E."/>
            <person name="Bassi C.A."/>
            <person name="Berry A.M."/>
            <person name="Bickhart D.M."/>
            <person name="Choisne N."/>
            <person name="Couloux A."/>
            <person name="Cournoyer B."/>
            <person name="Cruveiller S."/>
            <person name="Daubin V."/>
            <person name="Demange N."/>
            <person name="Francino M.P."/>
            <person name="Goltsman E."/>
            <person name="Huang Y."/>
            <person name="Kopp O.R."/>
            <person name="Labarre L."/>
            <person name="Lapidus A."/>
            <person name="Lavire C."/>
            <person name="Marechal J."/>
            <person name="Martinez M."/>
            <person name="Mastronunzio J.E."/>
            <person name="Mullin B.C."/>
            <person name="Niemann J."/>
            <person name="Pujic P."/>
            <person name="Rawnsley T."/>
            <person name="Rouy Z."/>
            <person name="Schenowitz C."/>
            <person name="Sellstedt A."/>
            <person name="Tavares F."/>
            <person name="Tomkins J.P."/>
            <person name="Vallenet D."/>
            <person name="Valverde C."/>
            <person name="Wall L.G."/>
            <person name="Wang Y."/>
            <person name="Medigue C."/>
            <person name="Benson D.R."/>
        </authorList>
    </citation>
    <scope>NUCLEOTIDE SEQUENCE [LARGE SCALE GENOMIC DNA]</scope>
    <source>
        <strain evidence="3">DSM 45818 / CECT 9043 / CcI3</strain>
    </source>
</reference>
<dbReference type="SUPFAM" id="SSF51905">
    <property type="entry name" value="FAD/NAD(P)-binding domain"/>
    <property type="match status" value="1"/>
</dbReference>
<feature type="compositionally biased region" description="Low complexity" evidence="1">
    <location>
        <begin position="1"/>
        <end position="39"/>
    </location>
</feature>